<proteinExistence type="predicted"/>
<dbReference type="PANTHER" id="PTHR42852:SF13">
    <property type="entry name" value="PROTEIN DIPZ"/>
    <property type="match status" value="1"/>
</dbReference>
<dbReference type="CDD" id="cd02966">
    <property type="entry name" value="TlpA_like_family"/>
    <property type="match status" value="1"/>
</dbReference>
<dbReference type="SUPFAM" id="SSF52833">
    <property type="entry name" value="Thioredoxin-like"/>
    <property type="match status" value="1"/>
</dbReference>
<dbReference type="PROSITE" id="PS51352">
    <property type="entry name" value="THIOREDOXIN_2"/>
    <property type="match status" value="1"/>
</dbReference>
<gene>
    <name evidence="2" type="ORF">CLI86_00965</name>
</gene>
<feature type="domain" description="Thioredoxin" evidence="1">
    <location>
        <begin position="249"/>
        <end position="393"/>
    </location>
</feature>
<reference evidence="2 3" key="1">
    <citation type="submission" date="2017-09" db="EMBL/GenBank/DDBJ databases">
        <title>Phase variable restriction modification systems are present in the genome sequences of periodontal pathogens Prevotella intermedia, Tannerella forsythia and Porphyromonas gingivalis.</title>
        <authorList>
            <person name="Haigh R.D."/>
            <person name="Crawford L."/>
            <person name="Ralph J."/>
            <person name="Wanford J."/>
            <person name="Vartoukian S.R."/>
            <person name="Hijazib K."/>
            <person name="Wade W."/>
            <person name="Oggioni M.R."/>
        </authorList>
    </citation>
    <scope>NUCLEOTIDE SEQUENCE [LARGE SCALE GENOMIC DNA]</scope>
    <source>
        <strain evidence="2 3">WW11663</strain>
    </source>
</reference>
<dbReference type="Proteomes" id="UP000219259">
    <property type="component" value="Unassembled WGS sequence"/>
</dbReference>
<name>A0A2A6EB68_TANFO</name>
<protein>
    <recommendedName>
        <fullName evidence="1">Thioredoxin domain-containing protein</fullName>
    </recommendedName>
</protein>
<dbReference type="InterPro" id="IPR013766">
    <property type="entry name" value="Thioredoxin_domain"/>
</dbReference>
<dbReference type="InterPro" id="IPR000866">
    <property type="entry name" value="AhpC/TSA"/>
</dbReference>
<sequence>MLFFYNFKKTITFDTKFSGKMGLKRLLFIGYISCLFAACTKNAAYQVDVKLSNLEAQHVYAVFEAFDGKDVDTIACQPSETISIIRKEGEYTTLTVYFENHKDWITVYLEPYKKITITGDALYPQLVQVKGTRTNELLSDFRKKGASLLKEKTELSGAIDTALYDGADHAMAEHTPRLANIDHELTMLAEHFIRKHPHDEASAVLIQEYFLDPENPFPAETLINTLDPKLDDSSIVKNLKAYCQKAKQTMVGAKAPDFEITNIYGTTYTQHSLAGKYCLLAFTATWCDMCQIENMMLDQIAKIARPEALEIMLVSLDEDPQKVRRFIKSQTIRWNICTDSAGQAIHLLEAYNISSLPRCFVLDTNGTIVLKTDNGIELKQSLETLGVIPKDEK</sequence>
<dbReference type="InterPro" id="IPR036249">
    <property type="entry name" value="Thioredoxin-like_sf"/>
</dbReference>
<comment type="caution">
    <text evidence="2">The sequence shown here is derived from an EMBL/GenBank/DDBJ whole genome shotgun (WGS) entry which is preliminary data.</text>
</comment>
<dbReference type="Gene3D" id="3.40.30.10">
    <property type="entry name" value="Glutaredoxin"/>
    <property type="match status" value="1"/>
</dbReference>
<dbReference type="GO" id="GO:0016491">
    <property type="term" value="F:oxidoreductase activity"/>
    <property type="evidence" value="ECO:0007669"/>
    <property type="project" value="InterPro"/>
</dbReference>
<dbReference type="PANTHER" id="PTHR42852">
    <property type="entry name" value="THIOL:DISULFIDE INTERCHANGE PROTEIN DSBE"/>
    <property type="match status" value="1"/>
</dbReference>
<accession>A0A2A6EB68</accession>
<evidence type="ECO:0000259" key="1">
    <source>
        <dbReference type="PROSITE" id="PS51352"/>
    </source>
</evidence>
<evidence type="ECO:0000313" key="2">
    <source>
        <dbReference type="EMBL" id="PDP44946.1"/>
    </source>
</evidence>
<dbReference type="AlphaFoldDB" id="A0A2A6EB68"/>
<dbReference type="GO" id="GO:0016209">
    <property type="term" value="F:antioxidant activity"/>
    <property type="evidence" value="ECO:0007669"/>
    <property type="project" value="InterPro"/>
</dbReference>
<dbReference type="InterPro" id="IPR050553">
    <property type="entry name" value="Thioredoxin_ResA/DsbE_sf"/>
</dbReference>
<dbReference type="EMBL" id="NSLJ01000002">
    <property type="protein sequence ID" value="PDP44946.1"/>
    <property type="molecule type" value="Genomic_DNA"/>
</dbReference>
<evidence type="ECO:0000313" key="3">
    <source>
        <dbReference type="Proteomes" id="UP000219259"/>
    </source>
</evidence>
<organism evidence="2 3">
    <name type="scientific">Tannerella forsythia</name>
    <name type="common">Bacteroides forsythus</name>
    <dbReference type="NCBI Taxonomy" id="28112"/>
    <lineage>
        <taxon>Bacteria</taxon>
        <taxon>Pseudomonadati</taxon>
        <taxon>Bacteroidota</taxon>
        <taxon>Bacteroidia</taxon>
        <taxon>Bacteroidales</taxon>
        <taxon>Tannerellaceae</taxon>
        <taxon>Tannerella</taxon>
    </lineage>
</organism>
<dbReference type="Pfam" id="PF00578">
    <property type="entry name" value="AhpC-TSA"/>
    <property type="match status" value="1"/>
</dbReference>